<keyword evidence="2 4" id="KW-0472">Membrane</keyword>
<keyword evidence="7" id="KW-1185">Reference proteome</keyword>
<dbReference type="EMBL" id="FQWZ01000010">
    <property type="protein sequence ID" value="SHH35060.1"/>
    <property type="molecule type" value="Genomic_DNA"/>
</dbReference>
<evidence type="ECO:0000256" key="1">
    <source>
        <dbReference type="ARBA" id="ARBA00004370"/>
    </source>
</evidence>
<dbReference type="Pfam" id="PF05433">
    <property type="entry name" value="Rick_17kDa_Anti"/>
    <property type="match status" value="1"/>
</dbReference>
<evidence type="ECO:0000256" key="2">
    <source>
        <dbReference type="ARBA" id="ARBA00023136"/>
    </source>
</evidence>
<dbReference type="Proteomes" id="UP000199758">
    <property type="component" value="Unassembled WGS sequence"/>
</dbReference>
<organism evidence="6 7">
    <name type="scientific">Hydrocarboniphaga daqingensis</name>
    <dbReference type="NCBI Taxonomy" id="490188"/>
    <lineage>
        <taxon>Bacteria</taxon>
        <taxon>Pseudomonadati</taxon>
        <taxon>Pseudomonadota</taxon>
        <taxon>Gammaproteobacteria</taxon>
        <taxon>Nevskiales</taxon>
        <taxon>Nevskiaceae</taxon>
        <taxon>Hydrocarboniphaga</taxon>
    </lineage>
</organism>
<keyword evidence="4" id="KW-0812">Transmembrane</keyword>
<dbReference type="GO" id="GO:0019867">
    <property type="term" value="C:outer membrane"/>
    <property type="evidence" value="ECO:0007669"/>
    <property type="project" value="InterPro"/>
</dbReference>
<protein>
    <submittedName>
        <fullName evidence="6">Uncharacterized conserved protein YcfJ, contains glycine zipper 2TM domain</fullName>
    </submittedName>
</protein>
<sequence length="127" mass="13300">MDVDHQHRNRQPPQRLHQSRLTGYALCAAAALSVMATPAFAEIYTNDDGQRVDCHYETVKADDGHLVAAPVIGAVAGGVLGHQVGGGRGKDLATVAGAGVGAYAGKQYNDNKTDDSTATRKVCQPVD</sequence>
<feature type="domain" description="Glycine zipper 2TM" evidence="5">
    <location>
        <begin position="71"/>
        <end position="107"/>
    </location>
</feature>
<evidence type="ECO:0000259" key="5">
    <source>
        <dbReference type="Pfam" id="PF05433"/>
    </source>
</evidence>
<dbReference type="PANTHER" id="PTHR35603">
    <property type="match status" value="1"/>
</dbReference>
<dbReference type="STRING" id="490188.SAMN04488068_0027"/>
<proteinExistence type="predicted"/>
<dbReference type="InterPro" id="IPR008816">
    <property type="entry name" value="Gly_zipper_2TM_dom"/>
</dbReference>
<name>A0A1M5S9F3_9GAMM</name>
<dbReference type="AlphaFoldDB" id="A0A1M5S9F3"/>
<dbReference type="PANTHER" id="PTHR35603:SF2">
    <property type="entry name" value="OUTER MEMBRANE LIPOPROTEIN"/>
    <property type="match status" value="1"/>
</dbReference>
<dbReference type="InterPro" id="IPR051407">
    <property type="entry name" value="Bact_OM_lipoprot/Surf_antigen"/>
</dbReference>
<gene>
    <name evidence="6" type="ORF">SAMN04488068_0027</name>
</gene>
<evidence type="ECO:0000313" key="6">
    <source>
        <dbReference type="EMBL" id="SHH35060.1"/>
    </source>
</evidence>
<comment type="subcellular location">
    <subcellularLocation>
        <location evidence="1">Membrane</location>
    </subcellularLocation>
</comment>
<evidence type="ECO:0000313" key="7">
    <source>
        <dbReference type="Proteomes" id="UP000199758"/>
    </source>
</evidence>
<evidence type="ECO:0000256" key="4">
    <source>
        <dbReference type="SAM" id="Phobius"/>
    </source>
</evidence>
<feature type="region of interest" description="Disordered" evidence="3">
    <location>
        <begin position="106"/>
        <end position="127"/>
    </location>
</feature>
<reference evidence="6 7" key="1">
    <citation type="submission" date="2016-11" db="EMBL/GenBank/DDBJ databases">
        <authorList>
            <person name="Jaros S."/>
            <person name="Januszkiewicz K."/>
            <person name="Wedrychowicz H."/>
        </authorList>
    </citation>
    <scope>NUCLEOTIDE SEQUENCE [LARGE SCALE GENOMIC DNA]</scope>
    <source>
        <strain evidence="6 7">CGMCC 1.7049</strain>
    </source>
</reference>
<feature type="compositionally biased region" description="Basic and acidic residues" evidence="3">
    <location>
        <begin position="109"/>
        <end position="118"/>
    </location>
</feature>
<accession>A0A1M5S9F3</accession>
<evidence type="ECO:0000256" key="3">
    <source>
        <dbReference type="SAM" id="MobiDB-lite"/>
    </source>
</evidence>
<keyword evidence="4" id="KW-1133">Transmembrane helix</keyword>
<feature type="transmembrane region" description="Helical" evidence="4">
    <location>
        <begin position="21"/>
        <end position="41"/>
    </location>
</feature>